<gene>
    <name evidence="2" type="ORF">CDL15_Pgr006566</name>
</gene>
<reference evidence="3" key="1">
    <citation type="journal article" date="2017" name="Plant J.">
        <title>The pomegranate (Punica granatum L.) genome and the genomics of punicalagin biosynthesis.</title>
        <authorList>
            <person name="Qin G."/>
            <person name="Xu C."/>
            <person name="Ming R."/>
            <person name="Tang H."/>
            <person name="Guyot R."/>
            <person name="Kramer E.M."/>
            <person name="Hu Y."/>
            <person name="Yi X."/>
            <person name="Qi Y."/>
            <person name="Xu X."/>
            <person name="Gao Z."/>
            <person name="Pan H."/>
            <person name="Jian J."/>
            <person name="Tian Y."/>
            <person name="Yue Z."/>
            <person name="Xu Y."/>
        </authorList>
    </citation>
    <scope>NUCLEOTIDE SEQUENCE [LARGE SCALE GENOMIC DNA]</scope>
    <source>
        <strain evidence="3">cv. Dabenzi</strain>
    </source>
</reference>
<feature type="region of interest" description="Disordered" evidence="1">
    <location>
        <begin position="45"/>
        <end position="89"/>
    </location>
</feature>
<organism evidence="2 3">
    <name type="scientific">Punica granatum</name>
    <name type="common">Pomegranate</name>
    <dbReference type="NCBI Taxonomy" id="22663"/>
    <lineage>
        <taxon>Eukaryota</taxon>
        <taxon>Viridiplantae</taxon>
        <taxon>Streptophyta</taxon>
        <taxon>Embryophyta</taxon>
        <taxon>Tracheophyta</taxon>
        <taxon>Spermatophyta</taxon>
        <taxon>Magnoliopsida</taxon>
        <taxon>eudicotyledons</taxon>
        <taxon>Gunneridae</taxon>
        <taxon>Pentapetalae</taxon>
        <taxon>rosids</taxon>
        <taxon>malvids</taxon>
        <taxon>Myrtales</taxon>
        <taxon>Lythraceae</taxon>
        <taxon>Punica</taxon>
    </lineage>
</organism>
<feature type="region of interest" description="Disordered" evidence="1">
    <location>
        <begin position="1"/>
        <end position="31"/>
    </location>
</feature>
<sequence>MAVEDNRLHNDDGLHMPSPYTPSTSTRNDEIVVYPGQIRVKVEFPPDQAIRMTESGKRKQSLAGDSQEVEEEEETEDASFSPLVEESGPNLMKILEKRPLQVPRSNIGETSGYKCATEKSILSDNKGVGIRLVLPPDWSV</sequence>
<dbReference type="AlphaFoldDB" id="A0A218XYQ4"/>
<dbReference type="Proteomes" id="UP000197138">
    <property type="component" value="Unassembled WGS sequence"/>
</dbReference>
<evidence type="ECO:0000256" key="1">
    <source>
        <dbReference type="SAM" id="MobiDB-lite"/>
    </source>
</evidence>
<accession>A0A218XYQ4</accession>
<proteinExistence type="predicted"/>
<comment type="caution">
    <text evidence="2">The sequence shown here is derived from an EMBL/GenBank/DDBJ whole genome shotgun (WGS) entry which is preliminary data.</text>
</comment>
<evidence type="ECO:0000313" key="3">
    <source>
        <dbReference type="Proteomes" id="UP000197138"/>
    </source>
</evidence>
<feature type="compositionally biased region" description="Acidic residues" evidence="1">
    <location>
        <begin position="67"/>
        <end position="77"/>
    </location>
</feature>
<feature type="compositionally biased region" description="Basic and acidic residues" evidence="1">
    <location>
        <begin position="1"/>
        <end position="14"/>
    </location>
</feature>
<evidence type="ECO:0000313" key="2">
    <source>
        <dbReference type="EMBL" id="OWM90245.1"/>
    </source>
</evidence>
<dbReference type="EMBL" id="MTKT01000553">
    <property type="protein sequence ID" value="OWM90245.1"/>
    <property type="molecule type" value="Genomic_DNA"/>
</dbReference>
<protein>
    <submittedName>
        <fullName evidence="2">Uncharacterized protein</fullName>
    </submittedName>
</protein>
<name>A0A218XYQ4_PUNGR</name>